<organism evidence="8 9">
    <name type="scientific">Romanomermis culicivorax</name>
    <name type="common">Nematode worm</name>
    <dbReference type="NCBI Taxonomy" id="13658"/>
    <lineage>
        <taxon>Eukaryota</taxon>
        <taxon>Metazoa</taxon>
        <taxon>Ecdysozoa</taxon>
        <taxon>Nematoda</taxon>
        <taxon>Enoplea</taxon>
        <taxon>Dorylaimia</taxon>
        <taxon>Mermithida</taxon>
        <taxon>Mermithoidea</taxon>
        <taxon>Mermithidae</taxon>
        <taxon>Romanomermis</taxon>
    </lineage>
</organism>
<dbReference type="Gene3D" id="3.40.50.300">
    <property type="entry name" value="P-loop containing nucleotide triphosphate hydrolases"/>
    <property type="match status" value="1"/>
</dbReference>
<evidence type="ECO:0000256" key="1">
    <source>
        <dbReference type="ARBA" id="ARBA00008575"/>
    </source>
</evidence>
<dbReference type="InterPro" id="IPR036640">
    <property type="entry name" value="ABC1_TM_sf"/>
</dbReference>
<dbReference type="Gene3D" id="1.20.1560.10">
    <property type="entry name" value="ABC transporter type 1, transmembrane domain"/>
    <property type="match status" value="1"/>
</dbReference>
<dbReference type="GO" id="GO:0006635">
    <property type="term" value="P:fatty acid beta-oxidation"/>
    <property type="evidence" value="ECO:0007669"/>
    <property type="project" value="TreeGrafter"/>
</dbReference>
<sequence>MQVLSKLINTMRQKPASSAILVIFAGLSSKYIFFLLYKSYCCYKFNSVKKPKKSTKKQCSNYQFLQQLKPLLKIMVPKFLCRETFLLFVHSTIKLITELRIWITGSLMSMGSAGRLTNADQCLTDDIATFADSVAKLYGHLTKPVLDLVLITSTLFGYALQRKSNVYVSPLLAGLVIFLTVRILRAISPKFGRLVAEEAKRKGKLRYAHSRMIANAEEIAFFNGESTEKKSLLEAFDNLKQQMELTFKKRFFYVMMEQFFMKYIWSATGMVMVVVPVITARYANSGQTKTLEEEIDHGVGERTRGFETARNLLGSGADAVERLMSSYKEIAELSGYTKRVWDMIRVFQDVADCRYSRLPPHVDSNDDGNKIVHWDTCKVEGYVYEISDFIQFIDVPIITPTGDVICRSISLTITTDMNVFITGPNGCGKSSMFRVLDGLWPCYSGILKKPPKSDLFYIPQKATINPNGSLFQPVEILEPELN</sequence>
<dbReference type="InterPro" id="IPR011527">
    <property type="entry name" value="ABC1_TM_dom"/>
</dbReference>
<evidence type="ECO:0000256" key="5">
    <source>
        <dbReference type="ARBA" id="ARBA00023136"/>
    </source>
</evidence>
<dbReference type="GO" id="GO:0042760">
    <property type="term" value="P:very long-chain fatty acid catabolic process"/>
    <property type="evidence" value="ECO:0007669"/>
    <property type="project" value="TreeGrafter"/>
</dbReference>
<feature type="domain" description="ABC transmembrane type-1" evidence="7">
    <location>
        <begin position="123"/>
        <end position="261"/>
    </location>
</feature>
<dbReference type="GO" id="GO:0005524">
    <property type="term" value="F:ATP binding"/>
    <property type="evidence" value="ECO:0007669"/>
    <property type="project" value="InterPro"/>
</dbReference>
<protein>
    <submittedName>
        <fullName evidence="9">ABC transmembrane type-1 domain-containing protein</fullName>
    </submittedName>
</protein>
<dbReference type="GO" id="GO:0007031">
    <property type="term" value="P:peroxisome organization"/>
    <property type="evidence" value="ECO:0007669"/>
    <property type="project" value="TreeGrafter"/>
</dbReference>
<evidence type="ECO:0000256" key="6">
    <source>
        <dbReference type="SAM" id="Phobius"/>
    </source>
</evidence>
<dbReference type="Pfam" id="PF06472">
    <property type="entry name" value="ABC_membrane_2"/>
    <property type="match status" value="1"/>
</dbReference>
<dbReference type="InterPro" id="IPR050835">
    <property type="entry name" value="ABC_transporter_sub-D"/>
</dbReference>
<dbReference type="AlphaFoldDB" id="A0A915IVU0"/>
<evidence type="ECO:0000259" key="7">
    <source>
        <dbReference type="PROSITE" id="PS50929"/>
    </source>
</evidence>
<dbReference type="PROSITE" id="PS50929">
    <property type="entry name" value="ABC_TM1F"/>
    <property type="match status" value="1"/>
</dbReference>
<dbReference type="Pfam" id="PF00005">
    <property type="entry name" value="ABC_tran"/>
    <property type="match status" value="1"/>
</dbReference>
<keyword evidence="2" id="KW-0813">Transport</keyword>
<dbReference type="SUPFAM" id="SSF90123">
    <property type="entry name" value="ABC transporter transmembrane region"/>
    <property type="match status" value="1"/>
</dbReference>
<feature type="transmembrane region" description="Helical" evidence="6">
    <location>
        <begin position="167"/>
        <end position="184"/>
    </location>
</feature>
<feature type="transmembrane region" description="Helical" evidence="6">
    <location>
        <begin position="16"/>
        <end position="37"/>
    </location>
</feature>
<dbReference type="OMA" id="LRIWITG"/>
<dbReference type="InterPro" id="IPR003439">
    <property type="entry name" value="ABC_transporter-like_ATP-bd"/>
</dbReference>
<reference evidence="9" key="1">
    <citation type="submission" date="2022-11" db="UniProtKB">
        <authorList>
            <consortium name="WormBaseParasite"/>
        </authorList>
    </citation>
    <scope>IDENTIFICATION</scope>
</reference>
<dbReference type="GO" id="GO:0016887">
    <property type="term" value="F:ATP hydrolysis activity"/>
    <property type="evidence" value="ECO:0007669"/>
    <property type="project" value="InterPro"/>
</dbReference>
<proteinExistence type="inferred from homology"/>
<dbReference type="PANTHER" id="PTHR11384:SF67">
    <property type="entry name" value="ATP-BINDING CASSETTE SUB-FAMILY D MEMBER 1"/>
    <property type="match status" value="1"/>
</dbReference>
<dbReference type="GO" id="GO:0015910">
    <property type="term" value="P:long-chain fatty acid import into peroxisome"/>
    <property type="evidence" value="ECO:0007669"/>
    <property type="project" value="TreeGrafter"/>
</dbReference>
<dbReference type="WBParaSite" id="nRc.2.0.1.t18320-RA">
    <property type="protein sequence ID" value="nRc.2.0.1.t18320-RA"/>
    <property type="gene ID" value="nRc.2.0.1.g18320"/>
</dbReference>
<keyword evidence="8" id="KW-1185">Reference proteome</keyword>
<evidence type="ECO:0000313" key="8">
    <source>
        <dbReference type="Proteomes" id="UP000887565"/>
    </source>
</evidence>
<dbReference type="PANTHER" id="PTHR11384">
    <property type="entry name" value="ATP-BINDING CASSETTE, SUB-FAMILY D MEMBER"/>
    <property type="match status" value="1"/>
</dbReference>
<evidence type="ECO:0000256" key="2">
    <source>
        <dbReference type="ARBA" id="ARBA00022448"/>
    </source>
</evidence>
<dbReference type="GO" id="GO:0005778">
    <property type="term" value="C:peroxisomal membrane"/>
    <property type="evidence" value="ECO:0007669"/>
    <property type="project" value="TreeGrafter"/>
</dbReference>
<name>A0A915IVU0_ROMCU</name>
<comment type="similarity">
    <text evidence="1">Belongs to the ABC transporter superfamily. ABCD family. Peroxisomal fatty acyl CoA transporter (TC 3.A.1.203) subfamily.</text>
</comment>
<dbReference type="InterPro" id="IPR027417">
    <property type="entry name" value="P-loop_NTPase"/>
</dbReference>
<keyword evidence="4 6" id="KW-1133">Transmembrane helix</keyword>
<dbReference type="GO" id="GO:0140359">
    <property type="term" value="F:ABC-type transporter activity"/>
    <property type="evidence" value="ECO:0007669"/>
    <property type="project" value="InterPro"/>
</dbReference>
<keyword evidence="3 6" id="KW-0812">Transmembrane</keyword>
<dbReference type="Proteomes" id="UP000887565">
    <property type="component" value="Unplaced"/>
</dbReference>
<keyword evidence="5 6" id="KW-0472">Membrane</keyword>
<accession>A0A915IVU0</accession>
<evidence type="ECO:0000256" key="4">
    <source>
        <dbReference type="ARBA" id="ARBA00022989"/>
    </source>
</evidence>
<dbReference type="GO" id="GO:0005324">
    <property type="term" value="F:long-chain fatty acid transmembrane transporter activity"/>
    <property type="evidence" value="ECO:0007669"/>
    <property type="project" value="TreeGrafter"/>
</dbReference>
<evidence type="ECO:0000256" key="3">
    <source>
        <dbReference type="ARBA" id="ARBA00022692"/>
    </source>
</evidence>
<evidence type="ECO:0000313" key="9">
    <source>
        <dbReference type="WBParaSite" id="nRc.2.0.1.t18320-RA"/>
    </source>
</evidence>
<dbReference type="SUPFAM" id="SSF52540">
    <property type="entry name" value="P-loop containing nucleoside triphosphate hydrolases"/>
    <property type="match status" value="1"/>
</dbReference>